<reference evidence="1 2" key="1">
    <citation type="submission" date="2015-01" db="EMBL/GenBank/DDBJ databases">
        <title>Evolution of Trichinella species and genotypes.</title>
        <authorList>
            <person name="Korhonen P.K."/>
            <person name="Edoardo P."/>
            <person name="Giuseppe L.R."/>
            <person name="Gasser R.B."/>
        </authorList>
    </citation>
    <scope>NUCLEOTIDE SEQUENCE [LARGE SCALE GENOMIC DNA]</scope>
    <source>
        <strain evidence="1">ISS176</strain>
    </source>
</reference>
<dbReference type="EMBL" id="JYDV01000113">
    <property type="protein sequence ID" value="KRZ32123.1"/>
    <property type="molecule type" value="Genomic_DNA"/>
</dbReference>
<gene>
    <name evidence="1" type="ORF">T4C_13790</name>
</gene>
<protein>
    <submittedName>
        <fullName evidence="1">Uncharacterized protein</fullName>
    </submittedName>
</protein>
<evidence type="ECO:0000313" key="1">
    <source>
        <dbReference type="EMBL" id="KRZ32123.1"/>
    </source>
</evidence>
<evidence type="ECO:0000313" key="2">
    <source>
        <dbReference type="Proteomes" id="UP000054826"/>
    </source>
</evidence>
<name>A0A0V1JAX1_TRIPS</name>
<dbReference type="Proteomes" id="UP000054826">
    <property type="component" value="Unassembled WGS sequence"/>
</dbReference>
<sequence length="404" mass="45770">LPGFHIRLGRALLHQPPDLPSESDVPLFYHLDKRTLRSEPVDQYPNSGYGGLQYRPTTTTTVVTKTTDPTNTSLMIFSTEGKHRVGRLQTITAKAYGAKGPGRAVICCWTQHLWLSQARGCDTAKRYPLQALTSDRPEDERADKKEVHIVINMGNYHRFFGTGIRKACLIDPVEVKTVLGCIVCGPVVSRNQCSASESLAFEMEKLYQEGIMFDETRSSVRLLWKNSELNFPNDFYMLKRWLEALERRLARKSSAVNVYPRQANTIRLQDMDNGVSERLKICSGRDRKGKMEPLGIEKDTSNGNHEERANTKITNSTGRRSQKEEGGFFDHLCNGIVYVCRVPKIVRRYNSSMGGVNTMDKLLFSCRSLQRSKNLFSNALLSSQLGDYTVNCIREVQPPCPFEF</sequence>
<organism evidence="1 2">
    <name type="scientific">Trichinella pseudospiralis</name>
    <name type="common">Parasitic roundworm</name>
    <dbReference type="NCBI Taxonomy" id="6337"/>
    <lineage>
        <taxon>Eukaryota</taxon>
        <taxon>Metazoa</taxon>
        <taxon>Ecdysozoa</taxon>
        <taxon>Nematoda</taxon>
        <taxon>Enoplea</taxon>
        <taxon>Dorylaimia</taxon>
        <taxon>Trichinellida</taxon>
        <taxon>Trichinellidae</taxon>
        <taxon>Trichinella</taxon>
    </lineage>
</organism>
<comment type="caution">
    <text evidence="1">The sequence shown here is derived from an EMBL/GenBank/DDBJ whole genome shotgun (WGS) entry which is preliminary data.</text>
</comment>
<dbReference type="AlphaFoldDB" id="A0A0V1JAX1"/>
<feature type="non-terminal residue" evidence="1">
    <location>
        <position position="1"/>
    </location>
</feature>
<accession>A0A0V1JAX1</accession>
<proteinExistence type="predicted"/>